<keyword evidence="3" id="KW-1185">Reference proteome</keyword>
<dbReference type="PROSITE" id="PS51257">
    <property type="entry name" value="PROKAR_LIPOPROTEIN"/>
    <property type="match status" value="1"/>
</dbReference>
<evidence type="ECO:0000256" key="1">
    <source>
        <dbReference type="SAM" id="SignalP"/>
    </source>
</evidence>
<dbReference type="EMBL" id="JBHSCL010000007">
    <property type="protein sequence ID" value="MFC4220979.1"/>
    <property type="molecule type" value="Genomic_DNA"/>
</dbReference>
<dbReference type="RefSeq" id="WP_379765034.1">
    <property type="nucleotide sequence ID" value="NZ_JBHSCL010000007.1"/>
</dbReference>
<keyword evidence="1" id="KW-0732">Signal</keyword>
<reference evidence="3" key="1">
    <citation type="journal article" date="2019" name="Int. J. Syst. Evol. Microbiol.">
        <title>The Global Catalogue of Microorganisms (GCM) 10K type strain sequencing project: providing services to taxonomists for standard genome sequencing and annotation.</title>
        <authorList>
            <consortium name="The Broad Institute Genomics Platform"/>
            <consortium name="The Broad Institute Genome Sequencing Center for Infectious Disease"/>
            <person name="Wu L."/>
            <person name="Ma J."/>
        </authorList>
    </citation>
    <scope>NUCLEOTIDE SEQUENCE [LARGE SCALE GENOMIC DNA]</scope>
    <source>
        <strain evidence="3">CGMCC 1.15774</strain>
    </source>
</reference>
<comment type="caution">
    <text evidence="2">The sequence shown here is derived from an EMBL/GenBank/DDBJ whole genome shotgun (WGS) entry which is preliminary data.</text>
</comment>
<name>A0ABV8PLB0_9FLAO</name>
<evidence type="ECO:0000313" key="2">
    <source>
        <dbReference type="EMBL" id="MFC4220979.1"/>
    </source>
</evidence>
<proteinExistence type="predicted"/>
<dbReference type="PANTHER" id="PTHR41339:SF1">
    <property type="entry name" value="SECRETED PROTEIN"/>
    <property type="match status" value="1"/>
</dbReference>
<feature type="chain" id="PRO_5047106675" evidence="1">
    <location>
        <begin position="17"/>
        <end position="747"/>
    </location>
</feature>
<dbReference type="PANTHER" id="PTHR41339">
    <property type="entry name" value="LIPL48"/>
    <property type="match status" value="1"/>
</dbReference>
<sequence>MKKSLFKFLLSFAAMAFIVSCTSDDNGPTPDDDDPVATCSDNIQNGDETGVDCGGSCNACPEPPVELSGDVTEDTELDASNDYTLTGAYIVRAGASLTIPAGTVIKASGGTAAFIGVERGAQIFINGTAAAPVVMTSDAASPAQGDWGGLVIAGDAPTNKGVDVTTEVGELTYGGSTADDNSGSITYLRVEYTGATFSNDKEFNGVSLFGVGSGTTFEYVQSYNGGDDGIEFFGGTVDGNYLVSIGSGDDSIDFADGWTGSGSNWYIANGAKAGIEGSNNGDNGDATPVTTTTLSNITVVGPTSDEGALFFKEGGGNFTIDNFYVSNAVVGINMTETDAQAATRIEAGDLAITNIQFADTPEGFLATSYTGANQSFYTEGVATGAGNGAASPDWASGWTIGLDNSGSTQENLAGEVTGDVELDASVEYFLTGAFIVREGGSLTIPAGTTIKASGGTAAFIGVERGAQIFINGTAAAPVVMTSSSETPAQGDWGGLVIAGDAPTNKGVDVTTEVGELTYGGNTADDDSGSITYLRVEYTGATFSNDKEFNGVSLFGVGSGTTFEYVQSYNGGDDGIEFFGGTVNGNYLVSIGSGDDSIDFADGWAGNGSFWYIAGGAKAGIEGSNNGDDGDATPVTTTTLSNITVVGPVTEGALFFKEGGGNFTITNFYTSGVDLGINVTGTDAEAAARIEADALSINPIQFDATAMGFLNTNYAGANLDFFTVGDNDGAGAGAAQPDWAADWTVGIE</sequence>
<dbReference type="Proteomes" id="UP001595841">
    <property type="component" value="Unassembled WGS sequence"/>
</dbReference>
<dbReference type="SMART" id="SM00710">
    <property type="entry name" value="PbH1"/>
    <property type="match status" value="5"/>
</dbReference>
<evidence type="ECO:0000313" key="3">
    <source>
        <dbReference type="Proteomes" id="UP001595841"/>
    </source>
</evidence>
<feature type="signal peptide" evidence="1">
    <location>
        <begin position="1"/>
        <end position="16"/>
    </location>
</feature>
<dbReference type="SUPFAM" id="SSF51126">
    <property type="entry name" value="Pectin lyase-like"/>
    <property type="match status" value="2"/>
</dbReference>
<gene>
    <name evidence="2" type="ORF">ACFOWS_12575</name>
</gene>
<organism evidence="2 3">
    <name type="scientific">Flagellimonas marina</name>
    <dbReference type="NCBI Taxonomy" id="1775168"/>
    <lineage>
        <taxon>Bacteria</taxon>
        <taxon>Pseudomonadati</taxon>
        <taxon>Bacteroidota</taxon>
        <taxon>Flavobacteriia</taxon>
        <taxon>Flavobacteriales</taxon>
        <taxon>Flavobacteriaceae</taxon>
        <taxon>Flagellimonas</taxon>
    </lineage>
</organism>
<dbReference type="InterPro" id="IPR011050">
    <property type="entry name" value="Pectin_lyase_fold/virulence"/>
</dbReference>
<accession>A0ABV8PLB0</accession>
<protein>
    <submittedName>
        <fullName evidence="2">Beta strand repeat-containing protein</fullName>
    </submittedName>
</protein>
<dbReference type="InterPro" id="IPR006626">
    <property type="entry name" value="PbH1"/>
</dbReference>